<dbReference type="RefSeq" id="WP_143174019.1">
    <property type="nucleotide sequence ID" value="NZ_FQVN01000002.1"/>
</dbReference>
<dbReference type="EMBL" id="FQVN01000002">
    <property type="protein sequence ID" value="SHF09080.1"/>
    <property type="molecule type" value="Genomic_DNA"/>
</dbReference>
<protein>
    <submittedName>
        <fullName evidence="2">Alpha/beta hydrolase fold</fullName>
    </submittedName>
</protein>
<evidence type="ECO:0000313" key="3">
    <source>
        <dbReference type="Proteomes" id="UP000184501"/>
    </source>
</evidence>
<dbReference type="Pfam" id="PF00561">
    <property type="entry name" value="Abhydrolase_1"/>
    <property type="match status" value="1"/>
</dbReference>
<dbReference type="InterPro" id="IPR029058">
    <property type="entry name" value="AB_hydrolase_fold"/>
</dbReference>
<dbReference type="InterPro" id="IPR000073">
    <property type="entry name" value="AB_hydrolase_1"/>
</dbReference>
<dbReference type="Gene3D" id="3.40.50.1820">
    <property type="entry name" value="alpha/beta hydrolase"/>
    <property type="match status" value="1"/>
</dbReference>
<sequence>MTGQLGRFANAQVEQRFLVAYDRAMAAWPVERYSFDVDTAFGRSHVHRCGRASGTPVVLLSTQVVSPAVWAKNVAVFAERRPVFAVEILGGAGRGVQTAPIRGAEDTARWLDEVLARTGLGRVHLVGTTYGGWVALNHALRRPDRVASLSLLNPVHLLRLRRSFFLGLAGISRMLWAARSDAARRRLLAEGVDDEPNSPLVEASVLAVYRYRAEILPTAYPTDGELRAMAAPTLVLCSGGNGKYGARAVDRVRALVPSVEADVVAEHSKVVSAEVVNARVPSFIDGVEARWPR</sequence>
<accession>A0A1M4YTI2</accession>
<reference evidence="2 3" key="1">
    <citation type="submission" date="2016-11" db="EMBL/GenBank/DDBJ databases">
        <authorList>
            <person name="Jaros S."/>
            <person name="Januszkiewicz K."/>
            <person name="Wedrychowicz H."/>
        </authorList>
    </citation>
    <scope>NUCLEOTIDE SEQUENCE [LARGE SCALE GENOMIC DNA]</scope>
    <source>
        <strain evidence="2 3">DSM 44523</strain>
    </source>
</reference>
<dbReference type="OrthoDB" id="5513277at2"/>
<dbReference type="STRING" id="2017.SAMN05444320_102477"/>
<dbReference type="AlphaFoldDB" id="A0A1M4YTI2"/>
<proteinExistence type="predicted"/>
<evidence type="ECO:0000313" key="2">
    <source>
        <dbReference type="EMBL" id="SHF09080.1"/>
    </source>
</evidence>
<keyword evidence="2" id="KW-0378">Hydrolase</keyword>
<name>A0A1M4YTI2_STRHI</name>
<gene>
    <name evidence="2" type="ORF">SAMN05444320_102477</name>
</gene>
<dbReference type="SUPFAM" id="SSF53474">
    <property type="entry name" value="alpha/beta-Hydrolases"/>
    <property type="match status" value="1"/>
</dbReference>
<keyword evidence="3" id="KW-1185">Reference proteome</keyword>
<evidence type="ECO:0000259" key="1">
    <source>
        <dbReference type="Pfam" id="PF00561"/>
    </source>
</evidence>
<organism evidence="2 3">
    <name type="scientific">Streptoalloteichus hindustanus</name>
    <dbReference type="NCBI Taxonomy" id="2017"/>
    <lineage>
        <taxon>Bacteria</taxon>
        <taxon>Bacillati</taxon>
        <taxon>Actinomycetota</taxon>
        <taxon>Actinomycetes</taxon>
        <taxon>Pseudonocardiales</taxon>
        <taxon>Pseudonocardiaceae</taxon>
        <taxon>Streptoalloteichus</taxon>
    </lineage>
</organism>
<feature type="domain" description="AB hydrolase-1" evidence="1">
    <location>
        <begin position="66"/>
        <end position="154"/>
    </location>
</feature>
<dbReference type="GO" id="GO:0016787">
    <property type="term" value="F:hydrolase activity"/>
    <property type="evidence" value="ECO:0007669"/>
    <property type="project" value="UniProtKB-KW"/>
</dbReference>
<dbReference type="Proteomes" id="UP000184501">
    <property type="component" value="Unassembled WGS sequence"/>
</dbReference>